<gene>
    <name evidence="2" type="ORF">NQ317_004549</name>
</gene>
<evidence type="ECO:0000313" key="2">
    <source>
        <dbReference type="EMBL" id="KAJ8978004.1"/>
    </source>
</evidence>
<name>A0ABQ9JIJ9_9CUCU</name>
<proteinExistence type="predicted"/>
<protein>
    <submittedName>
        <fullName evidence="2">Uncharacterized protein</fullName>
    </submittedName>
</protein>
<feature type="compositionally biased region" description="Basic and acidic residues" evidence="1">
    <location>
        <begin position="183"/>
        <end position="195"/>
    </location>
</feature>
<feature type="region of interest" description="Disordered" evidence="1">
    <location>
        <begin position="21"/>
        <end position="43"/>
    </location>
</feature>
<keyword evidence="3" id="KW-1185">Reference proteome</keyword>
<reference evidence="2" key="1">
    <citation type="journal article" date="2023" name="Insect Mol. Biol.">
        <title>Genome sequencing provides insights into the evolution of gene families encoding plant cell wall-degrading enzymes in longhorned beetles.</title>
        <authorList>
            <person name="Shin N.R."/>
            <person name="Okamura Y."/>
            <person name="Kirsch R."/>
            <person name="Pauchet Y."/>
        </authorList>
    </citation>
    <scope>NUCLEOTIDE SEQUENCE</scope>
    <source>
        <strain evidence="2">MMC_N1</strain>
    </source>
</reference>
<dbReference type="EMBL" id="JAPWTJ010000486">
    <property type="protein sequence ID" value="KAJ8978004.1"/>
    <property type="molecule type" value="Genomic_DNA"/>
</dbReference>
<dbReference type="Proteomes" id="UP001162164">
    <property type="component" value="Unassembled WGS sequence"/>
</dbReference>
<evidence type="ECO:0000256" key="1">
    <source>
        <dbReference type="SAM" id="MobiDB-lite"/>
    </source>
</evidence>
<accession>A0ABQ9JIJ9</accession>
<evidence type="ECO:0000313" key="3">
    <source>
        <dbReference type="Proteomes" id="UP001162164"/>
    </source>
</evidence>
<organism evidence="2 3">
    <name type="scientific">Molorchus minor</name>
    <dbReference type="NCBI Taxonomy" id="1323400"/>
    <lineage>
        <taxon>Eukaryota</taxon>
        <taxon>Metazoa</taxon>
        <taxon>Ecdysozoa</taxon>
        <taxon>Arthropoda</taxon>
        <taxon>Hexapoda</taxon>
        <taxon>Insecta</taxon>
        <taxon>Pterygota</taxon>
        <taxon>Neoptera</taxon>
        <taxon>Endopterygota</taxon>
        <taxon>Coleoptera</taxon>
        <taxon>Polyphaga</taxon>
        <taxon>Cucujiformia</taxon>
        <taxon>Chrysomeloidea</taxon>
        <taxon>Cerambycidae</taxon>
        <taxon>Lamiinae</taxon>
        <taxon>Monochamini</taxon>
        <taxon>Molorchus</taxon>
    </lineage>
</organism>
<sequence length="324" mass="36093">MNSAKTEHVVARCTRNIGTPCIKRSPGSQKKKEITSLPAPGSKQIPASLSIRTNRDSKTRCSQINFCTFPLKINFNQTPQVGIGLDPGAGRLARAKKNECKGKPFSFPGDFSRCCGLGHLHHGRTQKSYSVLSKSNNRAPDSTDSGSHDPTVQTNASLTHKNSTESFAGSQTGGKRPKLYPSTKDRRWQEKDTTKPKPPNGVELQSMSPLPSPTLLTNPAYISVQMKDATPTTITRFLQFFHCIAKRTLDDSKRLSSYHSTPVREPNILELDKTARYDVGRFHRCDDLHKPYISNSSLRDIETGAIEDELTSYMKEIRRRELCS</sequence>
<comment type="caution">
    <text evidence="2">The sequence shown here is derived from an EMBL/GenBank/DDBJ whole genome shotgun (WGS) entry which is preliminary data.</text>
</comment>
<feature type="compositionally biased region" description="Polar residues" evidence="1">
    <location>
        <begin position="126"/>
        <end position="170"/>
    </location>
</feature>
<feature type="region of interest" description="Disordered" evidence="1">
    <location>
        <begin position="125"/>
        <end position="213"/>
    </location>
</feature>